<keyword evidence="2" id="KW-1185">Reference proteome</keyword>
<dbReference type="InterPro" id="IPR043519">
    <property type="entry name" value="NT_sf"/>
</dbReference>
<evidence type="ECO:0000313" key="1">
    <source>
        <dbReference type="EMBL" id="MFB9259804.1"/>
    </source>
</evidence>
<proteinExistence type="predicted"/>
<dbReference type="SUPFAM" id="SSF81301">
    <property type="entry name" value="Nucleotidyltransferase"/>
    <property type="match status" value="1"/>
</dbReference>
<gene>
    <name evidence="1" type="ORF">ACFFVD_08315</name>
</gene>
<protein>
    <recommendedName>
        <fullName evidence="3">Nucleotidyltransferase</fullName>
    </recommendedName>
</protein>
<dbReference type="RefSeq" id="WP_338403557.1">
    <property type="nucleotide sequence ID" value="NZ_JAALDM010000129.1"/>
</dbReference>
<evidence type="ECO:0008006" key="3">
    <source>
        <dbReference type="Google" id="ProtNLM"/>
    </source>
</evidence>
<organism evidence="1 2">
    <name type="scientific">Dietzia aerolata</name>
    <dbReference type="NCBI Taxonomy" id="595984"/>
    <lineage>
        <taxon>Bacteria</taxon>
        <taxon>Bacillati</taxon>
        <taxon>Actinomycetota</taxon>
        <taxon>Actinomycetes</taxon>
        <taxon>Mycobacteriales</taxon>
        <taxon>Dietziaceae</taxon>
        <taxon>Dietzia</taxon>
    </lineage>
</organism>
<name>A0ABV5JPY3_9ACTN</name>
<dbReference type="EMBL" id="JBHMDY010000004">
    <property type="protein sequence ID" value="MFB9259804.1"/>
    <property type="molecule type" value="Genomic_DNA"/>
</dbReference>
<comment type="caution">
    <text evidence="1">The sequence shown here is derived from an EMBL/GenBank/DDBJ whole genome shotgun (WGS) entry which is preliminary data.</text>
</comment>
<reference evidence="1 2" key="1">
    <citation type="submission" date="2024-09" db="EMBL/GenBank/DDBJ databases">
        <authorList>
            <person name="Sun Q."/>
            <person name="Mori K."/>
        </authorList>
    </citation>
    <scope>NUCLEOTIDE SEQUENCE [LARGE SCALE GENOMIC DNA]</scope>
    <source>
        <strain evidence="1 2">CCM 7659</strain>
    </source>
</reference>
<sequence>MSLTTSQAMARFLQDLTATDYQKTSIIEARKNRVVENLNEAFPKTSDLPFSRAVLMGSAAKNTIVRPMDDIDVLAIFSNENNAWNAYRWDSKSFIYRVRRAYDGLEAAQVGTRGQAVRVFFQNGGHVDIAPVFSHGHDRYGLPDGTGGWIYTAPTVANAWFAGRNAELGYNLAPLVRLLKKWNNAHSKRFRSYHLETIAATAFKTLGSSRQGGLASFFEWAPNHIDVTDPGGQSGSLSGYLTWLSRPDALQALRTASERASRARDAEAVGDHAEAKRLWRIILGDSFPTS</sequence>
<accession>A0ABV5JPY3</accession>
<dbReference type="Gene3D" id="3.30.460.10">
    <property type="entry name" value="Beta Polymerase, domain 2"/>
    <property type="match status" value="1"/>
</dbReference>
<evidence type="ECO:0000313" key="2">
    <source>
        <dbReference type="Proteomes" id="UP001589700"/>
    </source>
</evidence>
<dbReference type="Pfam" id="PF18144">
    <property type="entry name" value="SMODS"/>
    <property type="match status" value="1"/>
</dbReference>
<dbReference type="Proteomes" id="UP001589700">
    <property type="component" value="Unassembled WGS sequence"/>
</dbReference>